<sequence length="549" mass="58049">MSKLSRWLPFLNWPRPGADLLRNELMAGLTVALVMVPQCVAYAALAGMPLVTGLYAGLLPPLVAVLFGSSTRLSVGPAALTCVLTAASLSGLAEPASPQWVALAVWLALLSGLMQLALGAGGMAWVLNLVSAPVLLGFTQAAALLIIASQLPALLGAQGSALGLLRDPHGDPATLAFGLVSLALLVAGKRFAPRLPMVMIVVMVGALVSRFSGYSARGAVIGNLPAGLPTPYWPGWPGWETLGALLVPALVITLVSFLETASSAKIEAQRDGKRWNDNQDLLAQGLAKLASGFSGSFPTSTSFSRSAITLYAGGKTGWATVATVLFVLAALLLTSLLAHVPRAVLAAIVIAAVAGLLKPHALRQLWHVDRVEAATAVVTFAVTLLSAPRIYWGVLTGVLMGLTHFLYLRLHPRIIEVGLHPDGSLRDRHLWKLAPLAPQLFALRMDAELDFASASALERAIVEHLSSHPDVRHVCLFAQPINRIDVTGVEMFTQLRAVLAERGITLHISGIKLPVEKVLLKAGALDEGPLLKMYRTDTETLLAFGRLSP</sequence>
<dbReference type="Pfam" id="PF01740">
    <property type="entry name" value="STAS"/>
    <property type="match status" value="1"/>
</dbReference>
<dbReference type="GO" id="GO:0055085">
    <property type="term" value="P:transmembrane transport"/>
    <property type="evidence" value="ECO:0007669"/>
    <property type="project" value="InterPro"/>
</dbReference>
<organism evidence="7 8">
    <name type="scientific">Caenimonas sedimenti</name>
    <dbReference type="NCBI Taxonomy" id="2596921"/>
    <lineage>
        <taxon>Bacteria</taxon>
        <taxon>Pseudomonadati</taxon>
        <taxon>Pseudomonadota</taxon>
        <taxon>Betaproteobacteria</taxon>
        <taxon>Burkholderiales</taxon>
        <taxon>Comamonadaceae</taxon>
        <taxon>Caenimonas</taxon>
    </lineage>
</organism>
<comment type="subcellular location">
    <subcellularLocation>
        <location evidence="1">Membrane</location>
        <topology evidence="1">Multi-pass membrane protein</topology>
    </subcellularLocation>
</comment>
<evidence type="ECO:0000313" key="7">
    <source>
        <dbReference type="EMBL" id="TWO72241.1"/>
    </source>
</evidence>
<dbReference type="Pfam" id="PF00916">
    <property type="entry name" value="Sulfate_transp"/>
    <property type="match status" value="1"/>
</dbReference>
<dbReference type="PANTHER" id="PTHR11814">
    <property type="entry name" value="SULFATE TRANSPORTER"/>
    <property type="match status" value="1"/>
</dbReference>
<dbReference type="CDD" id="cd07042">
    <property type="entry name" value="STAS_SulP_like_sulfate_transporter"/>
    <property type="match status" value="1"/>
</dbReference>
<evidence type="ECO:0000256" key="1">
    <source>
        <dbReference type="ARBA" id="ARBA00004141"/>
    </source>
</evidence>
<dbReference type="PROSITE" id="PS50801">
    <property type="entry name" value="STAS"/>
    <property type="match status" value="1"/>
</dbReference>
<dbReference type="OrthoDB" id="9769739at2"/>
<keyword evidence="2 5" id="KW-0812">Transmembrane</keyword>
<dbReference type="InterPro" id="IPR001902">
    <property type="entry name" value="SLC26A/SulP_fam"/>
</dbReference>
<gene>
    <name evidence="7" type="ORF">FN976_05920</name>
</gene>
<dbReference type="Gene3D" id="3.30.750.24">
    <property type="entry name" value="STAS domain"/>
    <property type="match status" value="1"/>
</dbReference>
<feature type="transmembrane region" description="Helical" evidence="5">
    <location>
        <begin position="169"/>
        <end position="188"/>
    </location>
</feature>
<feature type="transmembrane region" description="Helical" evidence="5">
    <location>
        <begin position="25"/>
        <end position="44"/>
    </location>
</feature>
<keyword evidence="8" id="KW-1185">Reference proteome</keyword>
<name>A0A562ZV39_9BURK</name>
<proteinExistence type="predicted"/>
<evidence type="ECO:0000259" key="6">
    <source>
        <dbReference type="PROSITE" id="PS50801"/>
    </source>
</evidence>
<feature type="transmembrane region" description="Helical" evidence="5">
    <location>
        <begin position="50"/>
        <end position="68"/>
    </location>
</feature>
<dbReference type="InterPro" id="IPR011547">
    <property type="entry name" value="SLC26A/SulP_dom"/>
</dbReference>
<keyword evidence="4 5" id="KW-0472">Membrane</keyword>
<dbReference type="EMBL" id="VOBQ01000004">
    <property type="protein sequence ID" value="TWO72241.1"/>
    <property type="molecule type" value="Genomic_DNA"/>
</dbReference>
<evidence type="ECO:0000313" key="8">
    <source>
        <dbReference type="Proteomes" id="UP000318199"/>
    </source>
</evidence>
<feature type="domain" description="STAS" evidence="6">
    <location>
        <begin position="438"/>
        <end position="544"/>
    </location>
</feature>
<dbReference type="Proteomes" id="UP000318199">
    <property type="component" value="Unassembled WGS sequence"/>
</dbReference>
<comment type="caution">
    <text evidence="7">The sequence shown here is derived from an EMBL/GenBank/DDBJ whole genome shotgun (WGS) entry which is preliminary data.</text>
</comment>
<feature type="transmembrane region" description="Helical" evidence="5">
    <location>
        <begin position="195"/>
        <end position="216"/>
    </location>
</feature>
<feature type="transmembrane region" description="Helical" evidence="5">
    <location>
        <begin position="236"/>
        <end position="258"/>
    </location>
</feature>
<dbReference type="RefSeq" id="WP_145891965.1">
    <property type="nucleotide sequence ID" value="NZ_VOBQ01000004.1"/>
</dbReference>
<dbReference type="InterPro" id="IPR036513">
    <property type="entry name" value="STAS_dom_sf"/>
</dbReference>
<evidence type="ECO:0000256" key="3">
    <source>
        <dbReference type="ARBA" id="ARBA00022989"/>
    </source>
</evidence>
<dbReference type="GO" id="GO:0016020">
    <property type="term" value="C:membrane"/>
    <property type="evidence" value="ECO:0007669"/>
    <property type="project" value="UniProtKB-SubCell"/>
</dbReference>
<protein>
    <submittedName>
        <fullName evidence="7">SulP family inorganic anion transporter</fullName>
    </submittedName>
</protein>
<dbReference type="SUPFAM" id="SSF52091">
    <property type="entry name" value="SpoIIaa-like"/>
    <property type="match status" value="1"/>
</dbReference>
<accession>A0A562ZV39</accession>
<feature type="transmembrane region" description="Helical" evidence="5">
    <location>
        <begin position="125"/>
        <end position="149"/>
    </location>
</feature>
<dbReference type="AlphaFoldDB" id="A0A562ZV39"/>
<feature type="transmembrane region" description="Helical" evidence="5">
    <location>
        <begin position="344"/>
        <end position="362"/>
    </location>
</feature>
<feature type="transmembrane region" description="Helical" evidence="5">
    <location>
        <begin position="317"/>
        <end position="337"/>
    </location>
</feature>
<evidence type="ECO:0000256" key="5">
    <source>
        <dbReference type="SAM" id="Phobius"/>
    </source>
</evidence>
<reference evidence="7 8" key="1">
    <citation type="submission" date="2019-07" db="EMBL/GenBank/DDBJ databases">
        <title>Caenimonas sedimenti sp. nov., isolated from activated sludge.</title>
        <authorList>
            <person name="Xu J."/>
        </authorList>
    </citation>
    <scope>NUCLEOTIDE SEQUENCE [LARGE SCALE GENOMIC DNA]</scope>
    <source>
        <strain evidence="7 8">HX-9-20</strain>
    </source>
</reference>
<keyword evidence="3 5" id="KW-1133">Transmembrane helix</keyword>
<feature type="transmembrane region" description="Helical" evidence="5">
    <location>
        <begin position="99"/>
        <end position="118"/>
    </location>
</feature>
<dbReference type="InterPro" id="IPR002645">
    <property type="entry name" value="STAS_dom"/>
</dbReference>
<evidence type="ECO:0000256" key="2">
    <source>
        <dbReference type="ARBA" id="ARBA00022692"/>
    </source>
</evidence>
<evidence type="ECO:0000256" key="4">
    <source>
        <dbReference type="ARBA" id="ARBA00023136"/>
    </source>
</evidence>